<feature type="region of interest" description="Disordered" evidence="1">
    <location>
        <begin position="21"/>
        <end position="101"/>
    </location>
</feature>
<dbReference type="Proteomes" id="UP000187203">
    <property type="component" value="Unassembled WGS sequence"/>
</dbReference>
<name>A0A1R3KJU4_9ROSI</name>
<evidence type="ECO:0000313" key="2">
    <source>
        <dbReference type="EMBL" id="OMP07355.1"/>
    </source>
</evidence>
<accession>A0A1R3KJU4</accession>
<proteinExistence type="predicted"/>
<gene>
    <name evidence="2" type="ORF">COLO4_07412</name>
</gene>
<keyword evidence="3" id="KW-1185">Reference proteome</keyword>
<reference evidence="3" key="1">
    <citation type="submission" date="2013-09" db="EMBL/GenBank/DDBJ databases">
        <title>Corchorus olitorius genome sequencing.</title>
        <authorList>
            <person name="Alam M."/>
            <person name="Haque M.S."/>
            <person name="Islam M.S."/>
            <person name="Emdad E.M."/>
            <person name="Islam M.M."/>
            <person name="Ahmed B."/>
            <person name="Halim A."/>
            <person name="Hossen Q.M.M."/>
            <person name="Hossain M.Z."/>
            <person name="Ahmed R."/>
            <person name="Khan M.M."/>
            <person name="Islam R."/>
            <person name="Rashid M.M."/>
            <person name="Khan S.A."/>
            <person name="Rahman M.S."/>
            <person name="Alam M."/>
            <person name="Yahiya A.S."/>
            <person name="Khan M.S."/>
            <person name="Azam M.S."/>
            <person name="Haque T."/>
            <person name="Lashkar M.Z.H."/>
            <person name="Akhand A.I."/>
            <person name="Morshed G."/>
            <person name="Roy S."/>
            <person name="Uddin K.S."/>
            <person name="Rabeya T."/>
            <person name="Hossain A.S."/>
            <person name="Chowdhury A."/>
            <person name="Snigdha A.R."/>
            <person name="Mortoza M.S."/>
            <person name="Matin S.A."/>
            <person name="Hoque S.M.E."/>
            <person name="Islam M.K."/>
            <person name="Roy D.K."/>
            <person name="Haider R."/>
            <person name="Moosa M.M."/>
            <person name="Elias S.M."/>
            <person name="Hasan A.M."/>
            <person name="Jahan S."/>
            <person name="Shafiuddin M."/>
            <person name="Mahmood N."/>
            <person name="Shommy N.S."/>
        </authorList>
    </citation>
    <scope>NUCLEOTIDE SEQUENCE [LARGE SCALE GENOMIC DNA]</scope>
    <source>
        <strain evidence="3">cv. O-4</strain>
    </source>
</reference>
<evidence type="ECO:0000313" key="3">
    <source>
        <dbReference type="Proteomes" id="UP000187203"/>
    </source>
</evidence>
<comment type="caution">
    <text evidence="2">The sequence shown here is derived from an EMBL/GenBank/DDBJ whole genome shotgun (WGS) entry which is preliminary data.</text>
</comment>
<sequence length="101" mass="11274">MWKKKQNIITISLTSLYLHRQKSFPPSLPPWTTAPELPPTSDGYQNHWKGSHDSSLTGSSVGLTENNLQMLQISSPEPNLEPSDLPPQPSDETKTTEMDQS</sequence>
<organism evidence="2 3">
    <name type="scientific">Corchorus olitorius</name>
    <dbReference type="NCBI Taxonomy" id="93759"/>
    <lineage>
        <taxon>Eukaryota</taxon>
        <taxon>Viridiplantae</taxon>
        <taxon>Streptophyta</taxon>
        <taxon>Embryophyta</taxon>
        <taxon>Tracheophyta</taxon>
        <taxon>Spermatophyta</taxon>
        <taxon>Magnoliopsida</taxon>
        <taxon>eudicotyledons</taxon>
        <taxon>Gunneridae</taxon>
        <taxon>Pentapetalae</taxon>
        <taxon>rosids</taxon>
        <taxon>malvids</taxon>
        <taxon>Malvales</taxon>
        <taxon>Malvaceae</taxon>
        <taxon>Grewioideae</taxon>
        <taxon>Apeibeae</taxon>
        <taxon>Corchorus</taxon>
    </lineage>
</organism>
<feature type="compositionally biased region" description="Polar residues" evidence="1">
    <location>
        <begin position="53"/>
        <end position="77"/>
    </location>
</feature>
<evidence type="ECO:0000256" key="1">
    <source>
        <dbReference type="SAM" id="MobiDB-lite"/>
    </source>
</evidence>
<feature type="compositionally biased region" description="Basic and acidic residues" evidence="1">
    <location>
        <begin position="91"/>
        <end position="101"/>
    </location>
</feature>
<dbReference type="AlphaFoldDB" id="A0A1R3KJU4"/>
<dbReference type="EMBL" id="AWUE01013283">
    <property type="protein sequence ID" value="OMP07355.1"/>
    <property type="molecule type" value="Genomic_DNA"/>
</dbReference>
<protein>
    <submittedName>
        <fullName evidence="2">UDP-glycosyltransferase 75D1-like protein</fullName>
    </submittedName>
</protein>